<comment type="caution">
    <text evidence="2">The sequence shown here is derived from an EMBL/GenBank/DDBJ whole genome shotgun (WGS) entry which is preliminary data.</text>
</comment>
<evidence type="ECO:0000256" key="1">
    <source>
        <dbReference type="SAM" id="MobiDB-lite"/>
    </source>
</evidence>
<dbReference type="AlphaFoldDB" id="A0AAD9VLR9"/>
<proteinExistence type="predicted"/>
<gene>
    <name evidence="2" type="ORF">KPH14_011175</name>
</gene>
<protein>
    <submittedName>
        <fullName evidence="2">Uncharacterized protein</fullName>
    </submittedName>
</protein>
<feature type="region of interest" description="Disordered" evidence="1">
    <location>
        <begin position="128"/>
        <end position="151"/>
    </location>
</feature>
<dbReference type="Proteomes" id="UP001258017">
    <property type="component" value="Unassembled WGS sequence"/>
</dbReference>
<organism evidence="2 3">
    <name type="scientific">Odynerus spinipes</name>
    <dbReference type="NCBI Taxonomy" id="1348599"/>
    <lineage>
        <taxon>Eukaryota</taxon>
        <taxon>Metazoa</taxon>
        <taxon>Ecdysozoa</taxon>
        <taxon>Arthropoda</taxon>
        <taxon>Hexapoda</taxon>
        <taxon>Insecta</taxon>
        <taxon>Pterygota</taxon>
        <taxon>Neoptera</taxon>
        <taxon>Endopterygota</taxon>
        <taxon>Hymenoptera</taxon>
        <taxon>Apocrita</taxon>
        <taxon>Aculeata</taxon>
        <taxon>Vespoidea</taxon>
        <taxon>Vespidae</taxon>
        <taxon>Eumeninae</taxon>
        <taxon>Odynerus</taxon>
    </lineage>
</organism>
<name>A0AAD9VLR9_9HYME</name>
<sequence length="151" mass="16836">MSFGRPDSSTDDTEHPTGWAYLDPFRDHLDHLWDVPGFVVVLEEAGRALREETIRDSRGRLRDLPIGVPVGTQTMDHLRCTIATQTKVSCLKTCEASTQADPAEDLVQFDAYGIPVFDDRGYGKAGHIEPLGEDFRRRNNPLPKAPSVKTT</sequence>
<reference evidence="2" key="1">
    <citation type="submission" date="2021-08" db="EMBL/GenBank/DDBJ databases">
        <authorList>
            <person name="Misof B."/>
            <person name="Oliver O."/>
            <person name="Podsiadlowski L."/>
            <person name="Donath A."/>
            <person name="Peters R."/>
            <person name="Mayer C."/>
            <person name="Rust J."/>
            <person name="Gunkel S."/>
            <person name="Lesny P."/>
            <person name="Martin S."/>
            <person name="Oeyen J.P."/>
            <person name="Petersen M."/>
            <person name="Panagiotis P."/>
            <person name="Wilbrandt J."/>
            <person name="Tanja T."/>
        </authorList>
    </citation>
    <scope>NUCLEOTIDE SEQUENCE</scope>
    <source>
        <strain evidence="2">GBR_01_08_01A</strain>
        <tissue evidence="2">Thorax + abdomen</tissue>
    </source>
</reference>
<keyword evidence="3" id="KW-1185">Reference proteome</keyword>
<evidence type="ECO:0000313" key="3">
    <source>
        <dbReference type="Proteomes" id="UP001258017"/>
    </source>
</evidence>
<dbReference type="EMBL" id="JAIFRP010000101">
    <property type="protein sequence ID" value="KAK2579154.1"/>
    <property type="molecule type" value="Genomic_DNA"/>
</dbReference>
<accession>A0AAD9VLR9</accession>
<evidence type="ECO:0000313" key="2">
    <source>
        <dbReference type="EMBL" id="KAK2579154.1"/>
    </source>
</evidence>
<reference evidence="2" key="2">
    <citation type="journal article" date="2023" name="Commun. Biol.">
        <title>Intrasexual cuticular hydrocarbon dimorphism in a wasp sheds light on hydrocarbon biosynthesis genes in Hymenoptera.</title>
        <authorList>
            <person name="Moris V.C."/>
            <person name="Podsiadlowski L."/>
            <person name="Martin S."/>
            <person name="Oeyen J.P."/>
            <person name="Donath A."/>
            <person name="Petersen M."/>
            <person name="Wilbrandt J."/>
            <person name="Misof B."/>
            <person name="Liedtke D."/>
            <person name="Thamm M."/>
            <person name="Scheiner R."/>
            <person name="Schmitt T."/>
            <person name="Niehuis O."/>
        </authorList>
    </citation>
    <scope>NUCLEOTIDE SEQUENCE</scope>
    <source>
        <strain evidence="2">GBR_01_08_01A</strain>
    </source>
</reference>